<comment type="function">
    <text evidence="11">ATP dependent phosphorylation of adenosine and other related nucleoside analogs to monophosphate derivatives.</text>
</comment>
<name>A0A1D6HDK6_MAIZE</name>
<keyword evidence="10 11" id="KW-0460">Magnesium</keyword>
<evidence type="ECO:0000256" key="9">
    <source>
        <dbReference type="ARBA" id="ARBA00022840"/>
    </source>
</evidence>
<evidence type="ECO:0000256" key="3">
    <source>
        <dbReference type="ARBA" id="ARBA00010688"/>
    </source>
</evidence>
<evidence type="ECO:0000256" key="10">
    <source>
        <dbReference type="ARBA" id="ARBA00022842"/>
    </source>
</evidence>
<dbReference type="GO" id="GO:0044209">
    <property type="term" value="P:AMP salvage"/>
    <property type="evidence" value="ECO:0007669"/>
    <property type="project" value="UniProtKB-UniRule"/>
</dbReference>
<dbReference type="InterPro" id="IPR001805">
    <property type="entry name" value="Adenokinase"/>
</dbReference>
<evidence type="ECO:0000256" key="5">
    <source>
        <dbReference type="ARBA" id="ARBA00022679"/>
    </source>
</evidence>
<evidence type="ECO:0000256" key="2">
    <source>
        <dbReference type="ARBA" id="ARBA00004801"/>
    </source>
</evidence>
<dbReference type="EMBL" id="CM000781">
    <property type="protein sequence ID" value="AQK72759.1"/>
    <property type="molecule type" value="Genomic_DNA"/>
</dbReference>
<dbReference type="PANTHER" id="PTHR45769">
    <property type="entry name" value="ADENOSINE KINASE"/>
    <property type="match status" value="1"/>
</dbReference>
<keyword evidence="6 11" id="KW-0660">Purine salvage</keyword>
<dbReference type="EC" id="2.7.1.20" evidence="4 11"/>
<dbReference type="PANTHER" id="PTHR45769:SF1">
    <property type="entry name" value="ADENOSINE KINASE"/>
    <property type="match status" value="1"/>
</dbReference>
<dbReference type="Gene3D" id="3.30.1110.10">
    <property type="match status" value="1"/>
</dbReference>
<keyword evidence="7 11" id="KW-0547">Nucleotide-binding</keyword>
<evidence type="ECO:0000256" key="4">
    <source>
        <dbReference type="ARBA" id="ARBA00012119"/>
    </source>
</evidence>
<organism evidence="12">
    <name type="scientific">Zea mays</name>
    <name type="common">Maize</name>
    <dbReference type="NCBI Taxonomy" id="4577"/>
    <lineage>
        <taxon>Eukaryota</taxon>
        <taxon>Viridiplantae</taxon>
        <taxon>Streptophyta</taxon>
        <taxon>Embryophyta</taxon>
        <taxon>Tracheophyta</taxon>
        <taxon>Spermatophyta</taxon>
        <taxon>Magnoliopsida</taxon>
        <taxon>Liliopsida</taxon>
        <taxon>Poales</taxon>
        <taxon>Poaceae</taxon>
        <taxon>PACMAD clade</taxon>
        <taxon>Panicoideae</taxon>
        <taxon>Andropogonodae</taxon>
        <taxon>Andropogoneae</taxon>
        <taxon>Tripsacinae</taxon>
        <taxon>Zea</taxon>
    </lineage>
</organism>
<dbReference type="InterPro" id="IPR029056">
    <property type="entry name" value="Ribokinase-like"/>
</dbReference>
<dbReference type="FunFam" id="3.30.1110.10:FF:000001">
    <property type="entry name" value="Adenosine kinase a"/>
    <property type="match status" value="1"/>
</dbReference>
<dbReference type="UniPathway" id="UPA00588">
    <property type="reaction ID" value="UER00659"/>
</dbReference>
<reference evidence="12" key="1">
    <citation type="submission" date="2015-12" db="EMBL/GenBank/DDBJ databases">
        <title>Update maize B73 reference genome by single molecule sequencing technologies.</title>
        <authorList>
            <consortium name="Maize Genome Sequencing Project"/>
            <person name="Ware D."/>
        </authorList>
    </citation>
    <scope>NUCLEOTIDE SEQUENCE</scope>
    <source>
        <tissue evidence="12">Seedling</tissue>
    </source>
</reference>
<evidence type="ECO:0000256" key="8">
    <source>
        <dbReference type="ARBA" id="ARBA00022777"/>
    </source>
</evidence>
<comment type="similarity">
    <text evidence="3 11">Belongs to the carbohydrate kinase PfkB family.</text>
</comment>
<dbReference type="GO" id="GO:0004001">
    <property type="term" value="F:adenosine kinase activity"/>
    <property type="evidence" value="ECO:0007669"/>
    <property type="project" value="UniProtKB-UniRule"/>
</dbReference>
<evidence type="ECO:0000256" key="11">
    <source>
        <dbReference type="RuleBase" id="RU368116"/>
    </source>
</evidence>
<evidence type="ECO:0000313" key="12">
    <source>
        <dbReference type="EMBL" id="AQK72755.1"/>
    </source>
</evidence>
<keyword evidence="5 11" id="KW-0808">Transferase</keyword>
<accession>A0A1D6HDK6</accession>
<dbReference type="GO" id="GO:0006166">
    <property type="term" value="P:purine ribonucleoside salvage"/>
    <property type="evidence" value="ECO:0007669"/>
    <property type="project" value="UniProtKB-KW"/>
</dbReference>
<comment type="pathway">
    <text evidence="2 11">Purine metabolism; AMP biosynthesis via salvage pathway; AMP from adenosine: step 1/1.</text>
</comment>
<comment type="catalytic activity">
    <reaction evidence="11">
        <text>adenosine + ATP = AMP + ADP + H(+)</text>
        <dbReference type="Rhea" id="RHEA:20824"/>
        <dbReference type="ChEBI" id="CHEBI:15378"/>
        <dbReference type="ChEBI" id="CHEBI:16335"/>
        <dbReference type="ChEBI" id="CHEBI:30616"/>
        <dbReference type="ChEBI" id="CHEBI:456215"/>
        <dbReference type="ChEBI" id="CHEBI:456216"/>
        <dbReference type="EC" id="2.7.1.20"/>
    </reaction>
</comment>
<gene>
    <name evidence="12" type="ORF">ZEAMMB73_Zm00001d017271</name>
</gene>
<evidence type="ECO:0000256" key="7">
    <source>
        <dbReference type="ARBA" id="ARBA00022741"/>
    </source>
</evidence>
<proteinExistence type="inferred from homology"/>
<sequence length="117" mass="12668">MAATEGVLLGMGNPLLDISAVVDDAFLTKYDIKLNNAILAEEKHLPMYDELASKSNVEYIAGGATQNSIRVAQVSSQASFGDSISGLPDKYYTFAKYSGFQKLLGVWIQVALCFLKP</sequence>
<dbReference type="SUPFAM" id="SSF53613">
    <property type="entry name" value="Ribokinase-like"/>
    <property type="match status" value="1"/>
</dbReference>
<keyword evidence="9 11" id="KW-0067">ATP-binding</keyword>
<evidence type="ECO:0000256" key="1">
    <source>
        <dbReference type="ARBA" id="ARBA00001946"/>
    </source>
</evidence>
<dbReference type="EMBL" id="CM000781">
    <property type="protein sequence ID" value="AQK72755.1"/>
    <property type="molecule type" value="Genomic_DNA"/>
</dbReference>
<dbReference type="AlphaFoldDB" id="A0A1D6HDK6"/>
<dbReference type="ExpressionAtlas" id="A0A1D6HDK6">
    <property type="expression patterns" value="baseline and differential"/>
</dbReference>
<evidence type="ECO:0000256" key="6">
    <source>
        <dbReference type="ARBA" id="ARBA00022726"/>
    </source>
</evidence>
<comment type="cofactor">
    <cofactor evidence="1 11">
        <name>Mg(2+)</name>
        <dbReference type="ChEBI" id="CHEBI:18420"/>
    </cofactor>
</comment>
<dbReference type="GO" id="GO:0005524">
    <property type="term" value="F:ATP binding"/>
    <property type="evidence" value="ECO:0007669"/>
    <property type="project" value="UniProtKB-UniRule"/>
</dbReference>
<keyword evidence="8 11" id="KW-0418">Kinase</keyword>
<protein>
    <recommendedName>
        <fullName evidence="4 11">Adenosine kinase</fullName>
        <shortName evidence="11">AK</shortName>
        <ecNumber evidence="4 11">2.7.1.20</ecNumber>
    </recommendedName>
    <alternativeName>
        <fullName evidence="11">Adenosine 5'-phosphotransferase</fullName>
    </alternativeName>
</protein>